<dbReference type="PIRSF" id="PIRSF001365">
    <property type="entry name" value="DHDPS"/>
    <property type="match status" value="1"/>
</dbReference>
<evidence type="ECO:0000256" key="5">
    <source>
        <dbReference type="ARBA" id="ARBA00022490"/>
    </source>
</evidence>
<dbReference type="PROSITE" id="PS00666">
    <property type="entry name" value="DHDPS_2"/>
    <property type="match status" value="1"/>
</dbReference>
<comment type="pathway">
    <text evidence="2 12">Amino-acid biosynthesis; L-lysine biosynthesis via DAP pathway; (S)-tetrahydrodipicolinate from L-aspartate: step 3/4.</text>
</comment>
<dbReference type="Gene3D" id="3.20.20.70">
    <property type="entry name" value="Aldolase class I"/>
    <property type="match status" value="1"/>
</dbReference>
<comment type="subunit">
    <text evidence="12">Homotetramer; dimer of dimers.</text>
</comment>
<evidence type="ECO:0000256" key="13">
    <source>
        <dbReference type="PIRNR" id="PIRNR001365"/>
    </source>
</evidence>
<evidence type="ECO:0000256" key="9">
    <source>
        <dbReference type="ARBA" id="ARBA00023239"/>
    </source>
</evidence>
<feature type="active site" description="Proton donor/acceptor" evidence="12 14">
    <location>
        <position position="135"/>
    </location>
</feature>
<evidence type="ECO:0000256" key="12">
    <source>
        <dbReference type="HAMAP-Rule" id="MF_00418"/>
    </source>
</evidence>
<dbReference type="UniPathway" id="UPA00034">
    <property type="reaction ID" value="UER00017"/>
</dbReference>
<evidence type="ECO:0000256" key="6">
    <source>
        <dbReference type="ARBA" id="ARBA00022605"/>
    </source>
</evidence>
<gene>
    <name evidence="12" type="primary">dapA</name>
    <name evidence="16" type="ORF">RG47T_3213</name>
</gene>
<evidence type="ECO:0000256" key="10">
    <source>
        <dbReference type="ARBA" id="ARBA00023270"/>
    </source>
</evidence>
<evidence type="ECO:0000256" key="4">
    <source>
        <dbReference type="ARBA" id="ARBA00012086"/>
    </source>
</evidence>
<dbReference type="EMBL" id="MPPL01000001">
    <property type="protein sequence ID" value="OKS87751.1"/>
    <property type="molecule type" value="Genomic_DNA"/>
</dbReference>
<feature type="site" description="Part of a proton relay during catalysis" evidence="12">
    <location>
        <position position="46"/>
    </location>
</feature>
<accession>A0A1Q6A197</accession>
<dbReference type="Proteomes" id="UP000186720">
    <property type="component" value="Unassembled WGS sequence"/>
</dbReference>
<feature type="binding site" evidence="12 15">
    <location>
        <position position="206"/>
    </location>
    <ligand>
        <name>pyruvate</name>
        <dbReference type="ChEBI" id="CHEBI:15361"/>
    </ligand>
</feature>
<keyword evidence="17" id="KW-1185">Reference proteome</keyword>
<dbReference type="SMART" id="SM01130">
    <property type="entry name" value="DHDPS"/>
    <property type="match status" value="1"/>
</dbReference>
<dbReference type="GO" id="GO:0005829">
    <property type="term" value="C:cytosol"/>
    <property type="evidence" value="ECO:0007669"/>
    <property type="project" value="TreeGrafter"/>
</dbReference>
<proteinExistence type="inferred from homology"/>
<reference evidence="16 17" key="1">
    <citation type="submission" date="2016-11" db="EMBL/GenBank/DDBJ databases">
        <title>Whole Genome Sequencing of Mucilaginibacter polytrichastri RG4-7(T) isolated from the moss sample.</title>
        <authorList>
            <person name="Li Y."/>
        </authorList>
    </citation>
    <scope>NUCLEOTIDE SEQUENCE [LARGE SCALE GENOMIC DNA]</scope>
    <source>
        <strain evidence="16 17">RG4-7</strain>
    </source>
</reference>
<dbReference type="Pfam" id="PF00701">
    <property type="entry name" value="DHDPS"/>
    <property type="match status" value="1"/>
</dbReference>
<evidence type="ECO:0000256" key="1">
    <source>
        <dbReference type="ARBA" id="ARBA00003294"/>
    </source>
</evidence>
<organism evidence="16 17">
    <name type="scientific">Mucilaginibacter polytrichastri</name>
    <dbReference type="NCBI Taxonomy" id="1302689"/>
    <lineage>
        <taxon>Bacteria</taxon>
        <taxon>Pseudomonadati</taxon>
        <taxon>Bacteroidota</taxon>
        <taxon>Sphingobacteriia</taxon>
        <taxon>Sphingobacteriales</taxon>
        <taxon>Sphingobacteriaceae</taxon>
        <taxon>Mucilaginibacter</taxon>
    </lineage>
</organism>
<evidence type="ECO:0000313" key="16">
    <source>
        <dbReference type="EMBL" id="OKS87751.1"/>
    </source>
</evidence>
<dbReference type="RefSeq" id="WP_074490312.1">
    <property type="nucleotide sequence ID" value="NZ_FPAM01000016.1"/>
</dbReference>
<keyword evidence="6 12" id="KW-0028">Amino-acid biosynthesis</keyword>
<keyword evidence="8 12" id="KW-0457">Lysine biosynthesis</keyword>
<keyword evidence="10 12" id="KW-0704">Schiff base</keyword>
<evidence type="ECO:0000256" key="15">
    <source>
        <dbReference type="PIRSR" id="PIRSR001365-2"/>
    </source>
</evidence>
<comment type="caution">
    <text evidence="12">Was originally thought to be a dihydrodipicolinate synthase (DHDPS), catalyzing the condensation of (S)-aspartate-beta-semialdehyde [(S)-ASA] and pyruvate to dihydrodipicolinate (DHDP). However, it was shown in E.coli that the product of the enzymatic reaction is not dihydrodipicolinate but in fact (4S)-4-hydroxy-2,3,4,5-tetrahydro-(2S)-dipicolinic acid (HTPA), and that the consecutive dehydration reaction leading to DHDP is not spontaneous but catalyzed by DapB.</text>
</comment>
<dbReference type="PANTHER" id="PTHR12128:SF66">
    <property type="entry name" value="4-HYDROXY-2-OXOGLUTARATE ALDOLASE, MITOCHONDRIAL"/>
    <property type="match status" value="1"/>
</dbReference>
<keyword evidence="5 12" id="KW-0963">Cytoplasm</keyword>
<evidence type="ECO:0000256" key="7">
    <source>
        <dbReference type="ARBA" id="ARBA00022915"/>
    </source>
</evidence>
<dbReference type="OrthoDB" id="9782828at2"/>
<comment type="catalytic activity">
    <reaction evidence="11 12">
        <text>L-aspartate 4-semialdehyde + pyruvate = (2S,4S)-4-hydroxy-2,3,4,5-tetrahydrodipicolinate + H2O + H(+)</text>
        <dbReference type="Rhea" id="RHEA:34171"/>
        <dbReference type="ChEBI" id="CHEBI:15361"/>
        <dbReference type="ChEBI" id="CHEBI:15377"/>
        <dbReference type="ChEBI" id="CHEBI:15378"/>
        <dbReference type="ChEBI" id="CHEBI:67139"/>
        <dbReference type="ChEBI" id="CHEBI:537519"/>
        <dbReference type="EC" id="4.3.3.7"/>
    </reaction>
</comment>
<comment type="subcellular location">
    <subcellularLocation>
        <location evidence="12">Cytoplasm</location>
    </subcellularLocation>
</comment>
<dbReference type="PANTHER" id="PTHR12128">
    <property type="entry name" value="DIHYDRODIPICOLINATE SYNTHASE"/>
    <property type="match status" value="1"/>
</dbReference>
<name>A0A1Q6A197_9SPHI</name>
<dbReference type="SUPFAM" id="SSF51569">
    <property type="entry name" value="Aldolase"/>
    <property type="match status" value="1"/>
</dbReference>
<evidence type="ECO:0000256" key="11">
    <source>
        <dbReference type="ARBA" id="ARBA00047836"/>
    </source>
</evidence>
<sequence>MNKFYGTGVAMVTPFDGSGQVDYNALKKLIDYLIEGGIDYLVSLGTTGESATLNKDEKKKVWAFTAEVNNGRVPLVAGIGGNNTAEVVEEIKAFDTTGYDAILSASPNYNKPTQQGIYLHYKAIAEAATLPIILYNVPSRTGSNISADTTVKLAKDFKNIIGIKEASGNFDQLNHIMRDKPEEFLMISGDDPISFPMIAMGAVGVISVVGNALPKQFSTMIDLCLEGKFKEAQHGHFDLIEFTRLMFVDGSPAGVKTALKEIGVCDDTVRLPLVQVNEDIKAKIIAETKRIIGA</sequence>
<keyword evidence="7 12" id="KW-0220">Diaminopimelate biosynthesis</keyword>
<feature type="site" description="Part of a proton relay during catalysis" evidence="12">
    <location>
        <position position="109"/>
    </location>
</feature>
<comment type="caution">
    <text evidence="16">The sequence shown here is derived from an EMBL/GenBank/DDBJ whole genome shotgun (WGS) entry which is preliminary data.</text>
</comment>
<evidence type="ECO:0000256" key="14">
    <source>
        <dbReference type="PIRSR" id="PIRSR001365-1"/>
    </source>
</evidence>
<dbReference type="GO" id="GO:0019877">
    <property type="term" value="P:diaminopimelate biosynthetic process"/>
    <property type="evidence" value="ECO:0007669"/>
    <property type="project" value="UniProtKB-UniRule"/>
</dbReference>
<dbReference type="PRINTS" id="PR00146">
    <property type="entry name" value="DHPICSNTHASE"/>
</dbReference>
<dbReference type="GO" id="GO:0009089">
    <property type="term" value="P:lysine biosynthetic process via diaminopimelate"/>
    <property type="evidence" value="ECO:0007669"/>
    <property type="project" value="UniProtKB-UniRule"/>
</dbReference>
<evidence type="ECO:0000256" key="8">
    <source>
        <dbReference type="ARBA" id="ARBA00023154"/>
    </source>
</evidence>
<evidence type="ECO:0000256" key="3">
    <source>
        <dbReference type="ARBA" id="ARBA00007592"/>
    </source>
</evidence>
<protein>
    <recommendedName>
        <fullName evidence="4 12">4-hydroxy-tetrahydrodipicolinate synthase</fullName>
        <shortName evidence="12">HTPA synthase</shortName>
        <ecNumber evidence="4 12">4.3.3.7</ecNumber>
    </recommendedName>
</protein>
<evidence type="ECO:0000313" key="17">
    <source>
        <dbReference type="Proteomes" id="UP000186720"/>
    </source>
</evidence>
<dbReference type="HAMAP" id="MF_00418">
    <property type="entry name" value="DapA"/>
    <property type="match status" value="1"/>
</dbReference>
<dbReference type="InterPro" id="IPR020625">
    <property type="entry name" value="Schiff_base-form_aldolases_AS"/>
</dbReference>
<evidence type="ECO:0000256" key="2">
    <source>
        <dbReference type="ARBA" id="ARBA00005120"/>
    </source>
</evidence>
<dbReference type="InterPro" id="IPR002220">
    <property type="entry name" value="DapA-like"/>
</dbReference>
<dbReference type="GO" id="GO:0008840">
    <property type="term" value="F:4-hydroxy-tetrahydrodipicolinate synthase activity"/>
    <property type="evidence" value="ECO:0007669"/>
    <property type="project" value="UniProtKB-UniRule"/>
</dbReference>
<dbReference type="NCBIfam" id="TIGR00674">
    <property type="entry name" value="dapA"/>
    <property type="match status" value="1"/>
</dbReference>
<dbReference type="EC" id="4.3.3.7" evidence="4 12"/>
<comment type="function">
    <text evidence="1 12">Catalyzes the condensation of (S)-aspartate-beta-semialdehyde [(S)-ASA] and pyruvate to 4-hydroxy-tetrahydrodipicolinate (HTPA).</text>
</comment>
<feature type="binding site" evidence="12 15">
    <location>
        <position position="47"/>
    </location>
    <ligand>
        <name>pyruvate</name>
        <dbReference type="ChEBI" id="CHEBI:15361"/>
    </ligand>
</feature>
<dbReference type="STRING" id="1302689.RG47T_3213"/>
<dbReference type="InterPro" id="IPR013785">
    <property type="entry name" value="Aldolase_TIM"/>
</dbReference>
<dbReference type="CDD" id="cd00950">
    <property type="entry name" value="DHDPS"/>
    <property type="match status" value="1"/>
</dbReference>
<feature type="active site" description="Schiff-base intermediate with substrate" evidence="12 14">
    <location>
        <position position="164"/>
    </location>
</feature>
<comment type="similarity">
    <text evidence="3 12 13">Belongs to the DapA family.</text>
</comment>
<keyword evidence="9 12" id="KW-0456">Lyase</keyword>
<dbReference type="InterPro" id="IPR005263">
    <property type="entry name" value="DapA"/>
</dbReference>
<dbReference type="AlphaFoldDB" id="A0A1Q6A197"/>